<dbReference type="EMBL" id="JBHSLF010000052">
    <property type="protein sequence ID" value="MFC5345648.1"/>
    <property type="molecule type" value="Genomic_DNA"/>
</dbReference>
<dbReference type="SUPFAM" id="SSF51182">
    <property type="entry name" value="RmlC-like cupins"/>
    <property type="match status" value="1"/>
</dbReference>
<dbReference type="InterPro" id="IPR052044">
    <property type="entry name" value="PKS_Associated_Protein"/>
</dbReference>
<dbReference type="PANTHER" id="PTHR36114">
    <property type="entry name" value="16.7 KDA PROTEIN IN WHIE LOCUS"/>
    <property type="match status" value="1"/>
</dbReference>
<proteinExistence type="predicted"/>
<evidence type="ECO:0000313" key="3">
    <source>
        <dbReference type="Proteomes" id="UP001596152"/>
    </source>
</evidence>
<dbReference type="InterPro" id="IPR013096">
    <property type="entry name" value="Cupin_2"/>
</dbReference>
<evidence type="ECO:0000259" key="1">
    <source>
        <dbReference type="Pfam" id="PF07883"/>
    </source>
</evidence>
<evidence type="ECO:0000313" key="2">
    <source>
        <dbReference type="EMBL" id="MFC5345648.1"/>
    </source>
</evidence>
<dbReference type="CDD" id="cd02226">
    <property type="entry name" value="cupin_YdbB-like"/>
    <property type="match status" value="1"/>
</dbReference>
<dbReference type="Gene3D" id="2.60.120.10">
    <property type="entry name" value="Jelly Rolls"/>
    <property type="match status" value="1"/>
</dbReference>
<dbReference type="Proteomes" id="UP001596152">
    <property type="component" value="Unassembled WGS sequence"/>
</dbReference>
<comment type="caution">
    <text evidence="2">The sequence shown here is derived from an EMBL/GenBank/DDBJ whole genome shotgun (WGS) entry which is preliminary data.</text>
</comment>
<dbReference type="PANTHER" id="PTHR36114:SF1">
    <property type="entry name" value="16.7 KDA PROTEIN IN WHIE LOCUS"/>
    <property type="match status" value="1"/>
</dbReference>
<keyword evidence="3" id="KW-1185">Reference proteome</keyword>
<feature type="domain" description="Cupin type-2" evidence="1">
    <location>
        <begin position="34"/>
        <end position="95"/>
    </location>
</feature>
<reference evidence="3" key="1">
    <citation type="journal article" date="2019" name="Int. J. Syst. Evol. Microbiol.">
        <title>The Global Catalogue of Microorganisms (GCM) 10K type strain sequencing project: providing services to taxonomists for standard genome sequencing and annotation.</title>
        <authorList>
            <consortium name="The Broad Institute Genomics Platform"/>
            <consortium name="The Broad Institute Genome Sequencing Center for Infectious Disease"/>
            <person name="Wu L."/>
            <person name="Ma J."/>
        </authorList>
    </citation>
    <scope>NUCLEOTIDE SEQUENCE [LARGE SCALE GENOMIC DNA]</scope>
    <source>
        <strain evidence="3">JCM 12125</strain>
    </source>
</reference>
<sequence length="121" mass="13593">MTERVDLAEKFAGFSDHWRPRIAAQLNGQDVRIVKVQGVFPWHSHAEGQEMFLVWKGRFYVEFRDRIVHLDPGQFIVVPSGVEHRTGAEEEAEVIIFEPSEVVNTGDAPVSDYTAPGGVMA</sequence>
<organism evidence="2 3">
    <name type="scientific">Brevundimonas staleyi</name>
    <dbReference type="NCBI Taxonomy" id="74326"/>
    <lineage>
        <taxon>Bacteria</taxon>
        <taxon>Pseudomonadati</taxon>
        <taxon>Pseudomonadota</taxon>
        <taxon>Alphaproteobacteria</taxon>
        <taxon>Caulobacterales</taxon>
        <taxon>Caulobacteraceae</taxon>
        <taxon>Brevundimonas</taxon>
    </lineage>
</organism>
<accession>A0ABW0FX60</accession>
<dbReference type="InterPro" id="IPR014710">
    <property type="entry name" value="RmlC-like_jellyroll"/>
</dbReference>
<gene>
    <name evidence="2" type="ORF">ACFPIE_17165</name>
</gene>
<name>A0ABW0FX60_9CAUL</name>
<dbReference type="Pfam" id="PF07883">
    <property type="entry name" value="Cupin_2"/>
    <property type="match status" value="1"/>
</dbReference>
<protein>
    <submittedName>
        <fullName evidence="2">Cupin domain-containing protein</fullName>
    </submittedName>
</protein>
<dbReference type="InterPro" id="IPR011051">
    <property type="entry name" value="RmlC_Cupin_sf"/>
</dbReference>
<dbReference type="RefSeq" id="WP_374038199.1">
    <property type="nucleotide sequence ID" value="NZ_CP169082.1"/>
</dbReference>